<evidence type="ECO:0000313" key="2">
    <source>
        <dbReference type="EMBL" id="KAK0727838.1"/>
    </source>
</evidence>
<organism evidence="2 3">
    <name type="scientific">Lasiosphaeria miniovina</name>
    <dbReference type="NCBI Taxonomy" id="1954250"/>
    <lineage>
        <taxon>Eukaryota</taxon>
        <taxon>Fungi</taxon>
        <taxon>Dikarya</taxon>
        <taxon>Ascomycota</taxon>
        <taxon>Pezizomycotina</taxon>
        <taxon>Sordariomycetes</taxon>
        <taxon>Sordariomycetidae</taxon>
        <taxon>Sordariales</taxon>
        <taxon>Lasiosphaeriaceae</taxon>
        <taxon>Lasiosphaeria</taxon>
    </lineage>
</organism>
<reference evidence="2" key="1">
    <citation type="submission" date="2023-06" db="EMBL/GenBank/DDBJ databases">
        <title>Genome-scale phylogeny and comparative genomics of the fungal order Sordariales.</title>
        <authorList>
            <consortium name="Lawrence Berkeley National Laboratory"/>
            <person name="Hensen N."/>
            <person name="Bonometti L."/>
            <person name="Westerberg I."/>
            <person name="Brannstrom I.O."/>
            <person name="Guillou S."/>
            <person name="Cros-Aarteil S."/>
            <person name="Calhoun S."/>
            <person name="Haridas S."/>
            <person name="Kuo A."/>
            <person name="Mondo S."/>
            <person name="Pangilinan J."/>
            <person name="Riley R."/>
            <person name="LaButti K."/>
            <person name="Andreopoulos B."/>
            <person name="Lipzen A."/>
            <person name="Chen C."/>
            <person name="Yanf M."/>
            <person name="Daum C."/>
            <person name="Ng V."/>
            <person name="Clum A."/>
            <person name="Steindorff A."/>
            <person name="Ohm R."/>
            <person name="Martin F."/>
            <person name="Silar P."/>
            <person name="Natvig D."/>
            <person name="Lalanne C."/>
            <person name="Gautier V."/>
            <person name="Ament-velasquez S.L."/>
            <person name="Kruys A."/>
            <person name="Hutchinson M.I."/>
            <person name="Powell A.J."/>
            <person name="Barry K."/>
            <person name="Miller A.N."/>
            <person name="Grigoriev I.V."/>
            <person name="Debuchy R."/>
            <person name="Gladieux P."/>
            <person name="Thoren M.H."/>
            <person name="Johannesson H."/>
        </authorList>
    </citation>
    <scope>NUCLEOTIDE SEQUENCE</scope>
    <source>
        <strain evidence="2">SMH2392-1A</strain>
    </source>
</reference>
<gene>
    <name evidence="2" type="ORF">B0T26DRAFT_146767</name>
</gene>
<protein>
    <submittedName>
        <fullName evidence="2">Uncharacterized protein</fullName>
    </submittedName>
</protein>
<name>A0AA40B5P8_9PEZI</name>
<keyword evidence="1" id="KW-0732">Signal</keyword>
<accession>A0AA40B5P8</accession>
<keyword evidence="3" id="KW-1185">Reference proteome</keyword>
<evidence type="ECO:0000313" key="3">
    <source>
        <dbReference type="Proteomes" id="UP001172101"/>
    </source>
</evidence>
<dbReference type="RefSeq" id="XP_060300693.1">
    <property type="nucleotide sequence ID" value="XM_060433437.1"/>
</dbReference>
<proteinExistence type="predicted"/>
<comment type="caution">
    <text evidence="2">The sequence shown here is derived from an EMBL/GenBank/DDBJ whole genome shotgun (WGS) entry which is preliminary data.</text>
</comment>
<feature type="signal peptide" evidence="1">
    <location>
        <begin position="1"/>
        <end position="23"/>
    </location>
</feature>
<feature type="chain" id="PRO_5041351687" evidence="1">
    <location>
        <begin position="24"/>
        <end position="345"/>
    </location>
</feature>
<dbReference type="AlphaFoldDB" id="A0AA40B5P8"/>
<dbReference type="Proteomes" id="UP001172101">
    <property type="component" value="Unassembled WGS sequence"/>
</dbReference>
<evidence type="ECO:0000256" key="1">
    <source>
        <dbReference type="SAM" id="SignalP"/>
    </source>
</evidence>
<dbReference type="GeneID" id="85316708"/>
<dbReference type="EMBL" id="JAUIRO010000002">
    <property type="protein sequence ID" value="KAK0727838.1"/>
    <property type="molecule type" value="Genomic_DNA"/>
</dbReference>
<sequence length="345" mass="36619">MAVFKTLLIALAAAANAPAAVVAFQHDPRATNTGLAKRADAYPFCNPATNPNCIAGGKYLVPILEFSSENGPGDLAYQQYLPASPWTFSKWTNGLMPERCYYWGVTADKWKATDFLVYNVTYTDCATPFVVCRHQKSTKSIGQLASVRDIMLASSLGQFVQNVFILTNPLGWQQIGKLPVRMRQASSIYIVYGDLNTDNPNYGGYMATLAGDGVVVGRSVAYFSTSLVHETGHAVDSTLASPGGGKPFSGTAAWAAAVKADGFAVSAYGAGSYVEDFAEAGRAVLLDTVVPGGLAAFTGGKNANLTQIAAQLKAFKAVAGTFYTPGGKCDLAKKFPFPTKLVKRE</sequence>